<dbReference type="GO" id="GO:0017004">
    <property type="term" value="P:cytochrome complex assembly"/>
    <property type="evidence" value="ECO:0007669"/>
    <property type="project" value="UniProtKB-KW"/>
</dbReference>
<evidence type="ECO:0000256" key="7">
    <source>
        <dbReference type="SAM" id="Phobius"/>
    </source>
</evidence>
<reference evidence="9" key="1">
    <citation type="submission" date="2018-05" db="EMBL/GenBank/DDBJ databases">
        <authorList>
            <person name="Lanie J.A."/>
            <person name="Ng W.-L."/>
            <person name="Kazmierczak K.M."/>
            <person name="Andrzejewski T.M."/>
            <person name="Davidsen T.M."/>
            <person name="Wayne K.J."/>
            <person name="Tettelin H."/>
            <person name="Glass J.I."/>
            <person name="Rusch D."/>
            <person name="Podicherti R."/>
            <person name="Tsui H.-C.T."/>
            <person name="Winkler M.E."/>
        </authorList>
    </citation>
    <scope>NUCLEOTIDE SEQUENCE</scope>
</reference>
<dbReference type="EMBL" id="UINC01060102">
    <property type="protein sequence ID" value="SVB84249.1"/>
    <property type="molecule type" value="Genomic_DNA"/>
</dbReference>
<evidence type="ECO:0000313" key="9">
    <source>
        <dbReference type="EMBL" id="SVB84249.1"/>
    </source>
</evidence>
<keyword evidence="3" id="KW-0479">Metal-binding</keyword>
<dbReference type="GO" id="GO:0046872">
    <property type="term" value="F:metal ion binding"/>
    <property type="evidence" value="ECO:0007669"/>
    <property type="project" value="UniProtKB-KW"/>
</dbReference>
<dbReference type="PANTHER" id="PTHR47870">
    <property type="entry name" value="CYTOCHROME C-TYPE BIOGENESIS PROTEIN CCMH"/>
    <property type="match status" value="1"/>
</dbReference>
<accession>A0A382HAR8</accession>
<keyword evidence="2" id="KW-0349">Heme</keyword>
<evidence type="ECO:0000256" key="4">
    <source>
        <dbReference type="ARBA" id="ARBA00022729"/>
    </source>
</evidence>
<dbReference type="PANTHER" id="PTHR47870:SF1">
    <property type="entry name" value="CYTOCHROME C-TYPE BIOGENESIS PROTEIN CCMH"/>
    <property type="match status" value="1"/>
</dbReference>
<feature type="transmembrane region" description="Helical" evidence="7">
    <location>
        <begin position="147"/>
        <end position="170"/>
    </location>
</feature>
<dbReference type="InterPro" id="IPR051263">
    <property type="entry name" value="C-type_cytochrome_biogenesis"/>
</dbReference>
<comment type="similarity">
    <text evidence="1">Belongs to the CcmH/CycL/Ccl2/NrfF family.</text>
</comment>
<dbReference type="Gene3D" id="1.10.8.640">
    <property type="entry name" value="Cytochrome C biogenesis protein"/>
    <property type="match status" value="1"/>
</dbReference>
<dbReference type="AlphaFoldDB" id="A0A382HAR8"/>
<proteinExistence type="inferred from homology"/>
<dbReference type="CDD" id="cd16378">
    <property type="entry name" value="CcmH_N"/>
    <property type="match status" value="1"/>
</dbReference>
<name>A0A382HAR8_9ZZZZ</name>
<evidence type="ECO:0000256" key="6">
    <source>
        <dbReference type="ARBA" id="ARBA00023004"/>
    </source>
</evidence>
<dbReference type="GO" id="GO:0005886">
    <property type="term" value="C:plasma membrane"/>
    <property type="evidence" value="ECO:0007669"/>
    <property type="project" value="TreeGrafter"/>
</dbReference>
<dbReference type="InterPro" id="IPR038297">
    <property type="entry name" value="CcmH/CycL/NrfF/Ccl2_sf"/>
</dbReference>
<feature type="domain" description="CcmH/CycL/Ccl2/NrfF N-terminal" evidence="8">
    <location>
        <begin position="67"/>
        <end position="179"/>
    </location>
</feature>
<evidence type="ECO:0000256" key="5">
    <source>
        <dbReference type="ARBA" id="ARBA00022748"/>
    </source>
</evidence>
<evidence type="ECO:0000256" key="3">
    <source>
        <dbReference type="ARBA" id="ARBA00022723"/>
    </source>
</evidence>
<dbReference type="Pfam" id="PF03918">
    <property type="entry name" value="CcmH"/>
    <property type="match status" value="1"/>
</dbReference>
<feature type="transmembrane region" description="Helical" evidence="7">
    <location>
        <begin position="47"/>
        <end position="68"/>
    </location>
</feature>
<feature type="non-terminal residue" evidence="9">
    <location>
        <position position="1"/>
    </location>
</feature>
<keyword evidence="6" id="KW-0408">Iron</keyword>
<keyword evidence="7" id="KW-0812">Transmembrane</keyword>
<keyword evidence="5" id="KW-0201">Cytochrome c-type biogenesis</keyword>
<keyword evidence="7" id="KW-0472">Membrane</keyword>
<protein>
    <recommendedName>
        <fullName evidence="8">CcmH/CycL/Ccl2/NrfF N-terminal domain-containing protein</fullName>
    </recommendedName>
</protein>
<dbReference type="InterPro" id="IPR005616">
    <property type="entry name" value="CcmH/CycL/Ccl2/NrfF_N"/>
</dbReference>
<sequence>LNLWLGNMRLFLNTHPFALLPFRILGDNGQWVFNSGMKNVSYQNIRLSLINSLLIFGFFFNTSCMAANSDFVSQEEDRINQINSVIMCPVCPGESIDQSQNEIASNMRSVVTDLVRQGKTEKEIKDYFVGRYGPVILLEPSTDGISIFVWIVPPIALSFAMIAVALAVSVMRKRQKYTSLNMSHDVAGEIISDEEKEKYFAVINRISNE</sequence>
<organism evidence="9">
    <name type="scientific">marine metagenome</name>
    <dbReference type="NCBI Taxonomy" id="408172"/>
    <lineage>
        <taxon>unclassified sequences</taxon>
        <taxon>metagenomes</taxon>
        <taxon>ecological metagenomes</taxon>
    </lineage>
</organism>
<keyword evidence="4" id="KW-0732">Signal</keyword>
<evidence type="ECO:0000259" key="8">
    <source>
        <dbReference type="Pfam" id="PF03918"/>
    </source>
</evidence>
<evidence type="ECO:0000256" key="1">
    <source>
        <dbReference type="ARBA" id="ARBA00010342"/>
    </source>
</evidence>
<evidence type="ECO:0000256" key="2">
    <source>
        <dbReference type="ARBA" id="ARBA00022617"/>
    </source>
</evidence>
<keyword evidence="7" id="KW-1133">Transmembrane helix</keyword>
<gene>
    <name evidence="9" type="ORF">METZ01_LOCUS237103</name>
</gene>